<dbReference type="InterPro" id="IPR000847">
    <property type="entry name" value="LysR_HTH_N"/>
</dbReference>
<dbReference type="InterPro" id="IPR036390">
    <property type="entry name" value="WH_DNA-bd_sf"/>
</dbReference>
<protein>
    <submittedName>
        <fullName evidence="6">LysR family transcriptional regulator</fullName>
    </submittedName>
</protein>
<evidence type="ECO:0000259" key="5">
    <source>
        <dbReference type="PROSITE" id="PS50931"/>
    </source>
</evidence>
<dbReference type="EMBL" id="CP007032">
    <property type="protein sequence ID" value="AHF05808.1"/>
    <property type="molecule type" value="Genomic_DNA"/>
</dbReference>
<evidence type="ECO:0000313" key="7">
    <source>
        <dbReference type="Proteomes" id="UP000010847"/>
    </source>
</evidence>
<dbReference type="CDD" id="cd08434">
    <property type="entry name" value="PBP2_GltC_like"/>
    <property type="match status" value="1"/>
</dbReference>
<keyword evidence="3" id="KW-0238">DNA-binding</keyword>
<dbReference type="Gene3D" id="1.10.10.10">
    <property type="entry name" value="Winged helix-like DNA-binding domain superfamily/Winged helix DNA-binding domain"/>
    <property type="match status" value="1"/>
</dbReference>
<gene>
    <name evidence="6" type="ORF">DESME_00880</name>
</gene>
<evidence type="ECO:0000256" key="3">
    <source>
        <dbReference type="ARBA" id="ARBA00023125"/>
    </source>
</evidence>
<dbReference type="KEGG" id="dmt:DESME_00880"/>
<dbReference type="GO" id="GO:0005829">
    <property type="term" value="C:cytosol"/>
    <property type="evidence" value="ECO:0007669"/>
    <property type="project" value="TreeGrafter"/>
</dbReference>
<dbReference type="Gene3D" id="3.40.190.290">
    <property type="match status" value="1"/>
</dbReference>
<evidence type="ECO:0000256" key="4">
    <source>
        <dbReference type="ARBA" id="ARBA00023163"/>
    </source>
</evidence>
<keyword evidence="2" id="KW-0805">Transcription regulation</keyword>
<keyword evidence="7" id="KW-1185">Reference proteome</keyword>
<dbReference type="Proteomes" id="UP000010847">
    <property type="component" value="Chromosome"/>
</dbReference>
<dbReference type="STRING" id="871968.DESME_00880"/>
<sequence>MEWNQLQYFQTVAQLEHFTRASETLSVSQPTLSRAIARLEEELGVPLFDRQGRTVSLNRYGQIFLNRVNRGIQEISEGIEEIQNLIDCSDGSISLGFLPSQGSSLVPDLLGLFRKDYPTIRFQLYQNITHNILDQLESSKLDFCICTEPYSHKNAKWIPLSTEELFVIVPKEHPLARKGNIKLKELADESFITFKRELTLGEMTDRFFKEAGFIPRITFEGEEVGTIAGLVAANLGIALIPHNKGLDMTEIAQLRISEPICQRIIGLVWITNRYMSPAALRFLKFVQNHF</sequence>
<dbReference type="FunFam" id="1.10.10.10:FF:000001">
    <property type="entry name" value="LysR family transcriptional regulator"/>
    <property type="match status" value="1"/>
</dbReference>
<dbReference type="GO" id="GO:0003700">
    <property type="term" value="F:DNA-binding transcription factor activity"/>
    <property type="evidence" value="ECO:0007669"/>
    <property type="project" value="InterPro"/>
</dbReference>
<dbReference type="AlphaFoldDB" id="W0E8G8"/>
<accession>W0E8G8</accession>
<dbReference type="PANTHER" id="PTHR30419:SF28">
    <property type="entry name" value="HTH-TYPE TRANSCRIPTIONAL REGULATOR BSDA"/>
    <property type="match status" value="1"/>
</dbReference>
<proteinExistence type="inferred from homology"/>
<dbReference type="OrthoDB" id="9803714at2"/>
<dbReference type="HOGENOM" id="CLU_039613_6_2_9"/>
<organism evidence="6 7">
    <name type="scientific">Desulfitobacterium metallireducens DSM 15288</name>
    <dbReference type="NCBI Taxonomy" id="871968"/>
    <lineage>
        <taxon>Bacteria</taxon>
        <taxon>Bacillati</taxon>
        <taxon>Bacillota</taxon>
        <taxon>Clostridia</taxon>
        <taxon>Eubacteriales</taxon>
        <taxon>Desulfitobacteriaceae</taxon>
        <taxon>Desulfitobacterium</taxon>
    </lineage>
</organism>
<dbReference type="PROSITE" id="PS50931">
    <property type="entry name" value="HTH_LYSR"/>
    <property type="match status" value="1"/>
</dbReference>
<dbReference type="GO" id="GO:0003677">
    <property type="term" value="F:DNA binding"/>
    <property type="evidence" value="ECO:0007669"/>
    <property type="project" value="UniProtKB-KW"/>
</dbReference>
<evidence type="ECO:0000313" key="6">
    <source>
        <dbReference type="EMBL" id="AHF05808.1"/>
    </source>
</evidence>
<dbReference type="RefSeq" id="WP_006718747.1">
    <property type="nucleotide sequence ID" value="NZ_CP007032.1"/>
</dbReference>
<reference evidence="6 7" key="1">
    <citation type="submission" date="2013-12" db="EMBL/GenBank/DDBJ databases">
        <authorList>
            <consortium name="DOE Joint Genome Institute"/>
            <person name="Smidt H."/>
            <person name="Huntemann M."/>
            <person name="Han J."/>
            <person name="Chen A."/>
            <person name="Kyrpides N."/>
            <person name="Mavromatis K."/>
            <person name="Markowitz V."/>
            <person name="Palaniappan K."/>
            <person name="Ivanova N."/>
            <person name="Schaumberg A."/>
            <person name="Pati A."/>
            <person name="Liolios K."/>
            <person name="Nordberg H.P."/>
            <person name="Cantor M.N."/>
            <person name="Hua S.X."/>
            <person name="Woyke T."/>
        </authorList>
    </citation>
    <scope>NUCLEOTIDE SEQUENCE [LARGE SCALE GENOMIC DNA]</scope>
    <source>
        <strain evidence="7">DSM 15288</strain>
    </source>
</reference>
<feature type="domain" description="HTH lysR-type" evidence="5">
    <location>
        <begin position="1"/>
        <end position="58"/>
    </location>
</feature>
<dbReference type="PANTHER" id="PTHR30419">
    <property type="entry name" value="HTH-TYPE TRANSCRIPTIONAL REGULATOR YBHD"/>
    <property type="match status" value="1"/>
</dbReference>
<evidence type="ECO:0000256" key="2">
    <source>
        <dbReference type="ARBA" id="ARBA00023015"/>
    </source>
</evidence>
<dbReference type="PRINTS" id="PR00039">
    <property type="entry name" value="HTHLYSR"/>
</dbReference>
<comment type="similarity">
    <text evidence="1">Belongs to the LysR transcriptional regulatory family.</text>
</comment>
<name>W0E8G8_9FIRM</name>
<evidence type="ECO:0000256" key="1">
    <source>
        <dbReference type="ARBA" id="ARBA00009437"/>
    </source>
</evidence>
<dbReference type="Pfam" id="PF00126">
    <property type="entry name" value="HTH_1"/>
    <property type="match status" value="1"/>
</dbReference>
<keyword evidence="4" id="KW-0804">Transcription</keyword>
<dbReference type="SUPFAM" id="SSF53850">
    <property type="entry name" value="Periplasmic binding protein-like II"/>
    <property type="match status" value="1"/>
</dbReference>
<dbReference type="Pfam" id="PF03466">
    <property type="entry name" value="LysR_substrate"/>
    <property type="match status" value="1"/>
</dbReference>
<dbReference type="SUPFAM" id="SSF46785">
    <property type="entry name" value="Winged helix' DNA-binding domain"/>
    <property type="match status" value="1"/>
</dbReference>
<dbReference type="InterPro" id="IPR050950">
    <property type="entry name" value="HTH-type_LysR_regulators"/>
</dbReference>
<dbReference type="eggNOG" id="COG0583">
    <property type="taxonomic scope" value="Bacteria"/>
</dbReference>
<dbReference type="InterPro" id="IPR036388">
    <property type="entry name" value="WH-like_DNA-bd_sf"/>
</dbReference>
<dbReference type="InterPro" id="IPR005119">
    <property type="entry name" value="LysR_subst-bd"/>
</dbReference>